<accession>A0A366M7G1</accession>
<evidence type="ECO:0000313" key="2">
    <source>
        <dbReference type="Proteomes" id="UP000253303"/>
    </source>
</evidence>
<proteinExistence type="predicted"/>
<sequence>MDAVNEPMTPLIMLAVDGVIAPFGRPGSQWQEHRVVADGLTLTLWLNPATGPKLLKLAEITGAELVWATAWDHDANVEIGPLIGLPTQSVCVVGQDAPPDLAAKIWCFKTPRIAQYTAGRPFVWFDDSLTLRDAAYLRGVEGVGDHLLIHVEPYRGLTDDHMERARAWLAKNRRPRGGS</sequence>
<comment type="caution">
    <text evidence="1">The sequence shown here is derived from an EMBL/GenBank/DDBJ whole genome shotgun (WGS) entry which is preliminary data.</text>
</comment>
<dbReference type="Pfam" id="PF18143">
    <property type="entry name" value="HAD_SAK_2"/>
    <property type="match status" value="1"/>
</dbReference>
<dbReference type="AlphaFoldDB" id="A0A366M7G1"/>
<keyword evidence="2" id="KW-1185">Reference proteome</keyword>
<organism evidence="1 2">
    <name type="scientific">Spongiactinospora rosea</name>
    <dbReference type="NCBI Taxonomy" id="2248750"/>
    <lineage>
        <taxon>Bacteria</taxon>
        <taxon>Bacillati</taxon>
        <taxon>Actinomycetota</taxon>
        <taxon>Actinomycetes</taxon>
        <taxon>Streptosporangiales</taxon>
        <taxon>Streptosporangiaceae</taxon>
        <taxon>Spongiactinospora</taxon>
    </lineage>
</organism>
<reference evidence="1 2" key="1">
    <citation type="submission" date="2018-06" db="EMBL/GenBank/DDBJ databases">
        <title>Sphaerisporangium craniellae sp. nov., isolated from a marine sponge in the South China Sea.</title>
        <authorList>
            <person name="Li L."/>
        </authorList>
    </citation>
    <scope>NUCLEOTIDE SEQUENCE [LARGE SCALE GENOMIC DNA]</scope>
    <source>
        <strain evidence="1 2">LHW63015</strain>
    </source>
</reference>
<evidence type="ECO:0008006" key="3">
    <source>
        <dbReference type="Google" id="ProtNLM"/>
    </source>
</evidence>
<gene>
    <name evidence="1" type="ORF">DP939_02160</name>
</gene>
<dbReference type="Proteomes" id="UP000253303">
    <property type="component" value="Unassembled WGS sequence"/>
</dbReference>
<evidence type="ECO:0000313" key="1">
    <source>
        <dbReference type="EMBL" id="RBQ21534.1"/>
    </source>
</evidence>
<protein>
    <recommendedName>
        <fullName evidence="3">Secreted protein</fullName>
    </recommendedName>
</protein>
<name>A0A366M7G1_9ACTN</name>
<dbReference type="EMBL" id="QMEY01000001">
    <property type="protein sequence ID" value="RBQ21534.1"/>
    <property type="molecule type" value="Genomic_DNA"/>
</dbReference>